<accession>A0A9W7F6V3</accession>
<dbReference type="Proteomes" id="UP001165122">
    <property type="component" value="Unassembled WGS sequence"/>
</dbReference>
<comment type="caution">
    <text evidence="2">The sequence shown here is derived from an EMBL/GenBank/DDBJ whole genome shotgun (WGS) entry which is preliminary data.</text>
</comment>
<name>A0A9W7F6V3_9STRA</name>
<protein>
    <submittedName>
        <fullName evidence="2">Uncharacterized protein</fullName>
    </submittedName>
</protein>
<evidence type="ECO:0000256" key="1">
    <source>
        <dbReference type="SAM" id="MobiDB-lite"/>
    </source>
</evidence>
<reference evidence="3" key="1">
    <citation type="journal article" date="2023" name="Commun. Biol.">
        <title>Genome analysis of Parmales, the sister group of diatoms, reveals the evolutionary specialization of diatoms from phago-mixotrophs to photoautotrophs.</title>
        <authorList>
            <person name="Ban H."/>
            <person name="Sato S."/>
            <person name="Yoshikawa S."/>
            <person name="Yamada K."/>
            <person name="Nakamura Y."/>
            <person name="Ichinomiya M."/>
            <person name="Sato N."/>
            <person name="Blanc-Mathieu R."/>
            <person name="Endo H."/>
            <person name="Kuwata A."/>
            <person name="Ogata H."/>
        </authorList>
    </citation>
    <scope>NUCLEOTIDE SEQUENCE [LARGE SCALE GENOMIC DNA]</scope>
    <source>
        <strain evidence="3">NIES 3700</strain>
    </source>
</reference>
<dbReference type="SUPFAM" id="SSF51197">
    <property type="entry name" value="Clavaminate synthase-like"/>
    <property type="match status" value="1"/>
</dbReference>
<proteinExistence type="predicted"/>
<dbReference type="OrthoDB" id="46713at2759"/>
<feature type="compositionally biased region" description="Polar residues" evidence="1">
    <location>
        <begin position="139"/>
        <end position="148"/>
    </location>
</feature>
<dbReference type="AlphaFoldDB" id="A0A9W7F6V3"/>
<dbReference type="EMBL" id="BRXW01000088">
    <property type="protein sequence ID" value="GMI05514.1"/>
    <property type="molecule type" value="Genomic_DNA"/>
</dbReference>
<evidence type="ECO:0000313" key="2">
    <source>
        <dbReference type="EMBL" id="GMI05514.1"/>
    </source>
</evidence>
<sequence>MDNIPPHDFMGAPWPPPESDQFLIDTIPPHLKLTTTFKYDAELYPFRKIISSIVCPGHPVEQLEKLHEGSEFAERRIGNKSANQPQHGGRTIFSKRWRSREKACPELHAGFRKTLGLFVENVITPLLYADQDDVDITTSPPTLYQRSPTFRAHMPGTDRANGHRHRDYTYKRQPTEINIWLPITGPISGSNGLYVESTPDGNDFTSFQSEGDGEAILFWGNQLSHYSLPNTTEVSRISIDFRVIRGDLFVEDYIAPYVKDKFARFRRGGNYTDTSEERKWRQSQNTAELINKS</sequence>
<keyword evidence="3" id="KW-1185">Reference proteome</keyword>
<gene>
    <name evidence="2" type="ORF">TrLO_g11637</name>
</gene>
<feature type="region of interest" description="Disordered" evidence="1">
    <location>
        <begin position="139"/>
        <end position="164"/>
    </location>
</feature>
<evidence type="ECO:0000313" key="3">
    <source>
        <dbReference type="Proteomes" id="UP001165122"/>
    </source>
</evidence>
<organism evidence="2 3">
    <name type="scientific">Triparma laevis f. longispina</name>
    <dbReference type="NCBI Taxonomy" id="1714387"/>
    <lineage>
        <taxon>Eukaryota</taxon>
        <taxon>Sar</taxon>
        <taxon>Stramenopiles</taxon>
        <taxon>Ochrophyta</taxon>
        <taxon>Bolidophyceae</taxon>
        <taxon>Parmales</taxon>
        <taxon>Triparmaceae</taxon>
        <taxon>Triparma</taxon>
    </lineage>
</organism>